<comment type="caution">
    <text evidence="1">The sequence shown here is derived from an EMBL/GenBank/DDBJ whole genome shotgun (WGS) entry which is preliminary data.</text>
</comment>
<evidence type="ECO:0000313" key="2">
    <source>
        <dbReference type="Proteomes" id="UP001057402"/>
    </source>
</evidence>
<organism evidence="1 2">
    <name type="scientific">Melastoma candidum</name>
    <dbReference type="NCBI Taxonomy" id="119954"/>
    <lineage>
        <taxon>Eukaryota</taxon>
        <taxon>Viridiplantae</taxon>
        <taxon>Streptophyta</taxon>
        <taxon>Embryophyta</taxon>
        <taxon>Tracheophyta</taxon>
        <taxon>Spermatophyta</taxon>
        <taxon>Magnoliopsida</taxon>
        <taxon>eudicotyledons</taxon>
        <taxon>Gunneridae</taxon>
        <taxon>Pentapetalae</taxon>
        <taxon>rosids</taxon>
        <taxon>malvids</taxon>
        <taxon>Myrtales</taxon>
        <taxon>Melastomataceae</taxon>
        <taxon>Melastomatoideae</taxon>
        <taxon>Melastomateae</taxon>
        <taxon>Melastoma</taxon>
    </lineage>
</organism>
<reference evidence="2" key="1">
    <citation type="journal article" date="2023" name="Front. Plant Sci.">
        <title>Chromosomal-level genome assembly of Melastoma candidum provides insights into trichome evolution.</title>
        <authorList>
            <person name="Zhong Y."/>
            <person name="Wu W."/>
            <person name="Sun C."/>
            <person name="Zou P."/>
            <person name="Liu Y."/>
            <person name="Dai S."/>
            <person name="Zhou R."/>
        </authorList>
    </citation>
    <scope>NUCLEOTIDE SEQUENCE [LARGE SCALE GENOMIC DNA]</scope>
</reference>
<gene>
    <name evidence="1" type="ORF">MLD38_003403</name>
</gene>
<protein>
    <submittedName>
        <fullName evidence="1">Uncharacterized protein</fullName>
    </submittedName>
</protein>
<accession>A0ACB9S3T6</accession>
<sequence length="146" mass="16009">MGTPAESHCSCTAREELSPHNCGRSSEERDCHGRRRLKTRDDWSQRRRRTVPPMLTRKKKCKWNSPVGGVVGHTKDGEIIGALDVEDEAVLRVGGVAVVGAEDLLEDLLEDLAGDGVGVGGSGSELSQDHRRVKDRHPQRSLSSFL</sequence>
<keyword evidence="2" id="KW-1185">Reference proteome</keyword>
<name>A0ACB9S3T6_9MYRT</name>
<proteinExistence type="predicted"/>
<dbReference type="EMBL" id="CM042881">
    <property type="protein sequence ID" value="KAI4385367.1"/>
    <property type="molecule type" value="Genomic_DNA"/>
</dbReference>
<evidence type="ECO:0000313" key="1">
    <source>
        <dbReference type="EMBL" id="KAI4385367.1"/>
    </source>
</evidence>
<dbReference type="Proteomes" id="UP001057402">
    <property type="component" value="Chromosome 2"/>
</dbReference>